<gene>
    <name evidence="2" type="ORF">EYD46_08015</name>
</gene>
<organism evidence="2 3">
    <name type="scientific">Hyunsoonleella pacifica</name>
    <dbReference type="NCBI Taxonomy" id="1080224"/>
    <lineage>
        <taxon>Bacteria</taxon>
        <taxon>Pseudomonadati</taxon>
        <taxon>Bacteroidota</taxon>
        <taxon>Flavobacteriia</taxon>
        <taxon>Flavobacteriales</taxon>
        <taxon>Flavobacteriaceae</taxon>
    </lineage>
</organism>
<comment type="caution">
    <text evidence="2">The sequence shown here is derived from an EMBL/GenBank/DDBJ whole genome shotgun (WGS) entry which is preliminary data.</text>
</comment>
<dbReference type="OrthoDB" id="6399635at2"/>
<dbReference type="AlphaFoldDB" id="A0A4Q9FPC3"/>
<evidence type="ECO:0000313" key="3">
    <source>
        <dbReference type="Proteomes" id="UP000292372"/>
    </source>
</evidence>
<dbReference type="RefSeq" id="WP_130936556.1">
    <property type="nucleotide sequence ID" value="NZ_BMEE01000002.1"/>
</dbReference>
<dbReference type="Pfam" id="PF08534">
    <property type="entry name" value="Redoxin"/>
    <property type="match status" value="1"/>
</dbReference>
<accession>A0A4Q9FPC3</accession>
<dbReference type="PANTHER" id="PTHR42852:SF17">
    <property type="entry name" value="THIOREDOXIN-LIKE PROTEIN HI_1115"/>
    <property type="match status" value="1"/>
</dbReference>
<proteinExistence type="predicted"/>
<dbReference type="InterPro" id="IPR050553">
    <property type="entry name" value="Thioredoxin_ResA/DsbE_sf"/>
</dbReference>
<dbReference type="InterPro" id="IPR013740">
    <property type="entry name" value="Redoxin"/>
</dbReference>
<keyword evidence="3" id="KW-1185">Reference proteome</keyword>
<dbReference type="Gene3D" id="3.40.30.10">
    <property type="entry name" value="Glutaredoxin"/>
    <property type="match status" value="1"/>
</dbReference>
<dbReference type="InterPro" id="IPR036249">
    <property type="entry name" value="Thioredoxin-like_sf"/>
</dbReference>
<dbReference type="PANTHER" id="PTHR42852">
    <property type="entry name" value="THIOL:DISULFIDE INTERCHANGE PROTEIN DSBE"/>
    <property type="match status" value="1"/>
</dbReference>
<evidence type="ECO:0000313" key="2">
    <source>
        <dbReference type="EMBL" id="TBN16575.1"/>
    </source>
</evidence>
<dbReference type="PROSITE" id="PS51352">
    <property type="entry name" value="THIOREDOXIN_2"/>
    <property type="match status" value="1"/>
</dbReference>
<evidence type="ECO:0000259" key="1">
    <source>
        <dbReference type="PROSITE" id="PS51352"/>
    </source>
</evidence>
<reference evidence="2 3" key="1">
    <citation type="journal article" date="2015" name="Int. J. Syst. Evol. Microbiol.">
        <title>Hyunsoonleella pacifica sp. nov., isolated from seawater of South Pacific Gyre.</title>
        <authorList>
            <person name="Gao X."/>
            <person name="Zhang Z."/>
            <person name="Dai X."/>
            <person name="Zhang X.H."/>
        </authorList>
    </citation>
    <scope>NUCLEOTIDE SEQUENCE [LARGE SCALE GENOMIC DNA]</scope>
    <source>
        <strain evidence="2 3">SW033</strain>
    </source>
</reference>
<protein>
    <submittedName>
        <fullName evidence="2">Redoxin domain-containing protein</fullName>
    </submittedName>
</protein>
<feature type="domain" description="Thioredoxin" evidence="1">
    <location>
        <begin position="307"/>
        <end position="448"/>
    </location>
</feature>
<dbReference type="Proteomes" id="UP000292372">
    <property type="component" value="Unassembled WGS sequence"/>
</dbReference>
<sequence>MKLKYFLRLFLILPLVFYGQHSIKGTFSPAGDFEIALLYKVTPTHSNYVTNAPIAADGSFEIKLDSTVTKGMYRITYAVPQEEYNFDVIYNGEEDLELKFNSETGVEFLASRENKLLESYTNSMLMITNSIGNYFRDGSTTKDTLALAAIFKTQRETQQGFEEASKGTIASNFIKANRPYIPEGIVDVKSYVEELKTHYFDHVDFNNAILQRSKFLTERMLNYIFGMSSNNGNEIEDYKKNIQEFYKKIKEASDDTKKSLFTDLWEQMVDLKLESVANFISETYLMDLSVKLNDQQLLQALILYQDTSLGNPAPDFSFEMKENEETITKKLSELNIAEHYIIAFWSSACSHCLEEIPQLHKLSETFDDKKLKVIAIGLEDEPYAWKNLTYDFSNFIHVYGEGKWDNEIGNSYGVTATPTYFILNNDKTIAVKPEDFEELKQFFETSATEPIIEEKQ</sequence>
<dbReference type="EMBL" id="SIRS01000003">
    <property type="protein sequence ID" value="TBN16575.1"/>
    <property type="molecule type" value="Genomic_DNA"/>
</dbReference>
<dbReference type="InterPro" id="IPR013766">
    <property type="entry name" value="Thioredoxin_domain"/>
</dbReference>
<dbReference type="SUPFAM" id="SSF52833">
    <property type="entry name" value="Thioredoxin-like"/>
    <property type="match status" value="1"/>
</dbReference>
<name>A0A4Q9FPC3_9FLAO</name>
<dbReference type="CDD" id="cd02966">
    <property type="entry name" value="TlpA_like_family"/>
    <property type="match status" value="1"/>
</dbReference>